<dbReference type="CDD" id="cd00090">
    <property type="entry name" value="HTH_ARSR"/>
    <property type="match status" value="1"/>
</dbReference>
<evidence type="ECO:0000256" key="3">
    <source>
        <dbReference type="ARBA" id="ARBA00022691"/>
    </source>
</evidence>
<gene>
    <name evidence="5" type="ORF">BCL74_3439</name>
</gene>
<dbReference type="PANTHER" id="PTHR42912">
    <property type="entry name" value="METHYLTRANSFERASE"/>
    <property type="match status" value="1"/>
</dbReference>
<name>A0A420WB00_9PROT</name>
<organism evidence="5 6">
    <name type="scientific">Oceanibaculum indicum</name>
    <dbReference type="NCBI Taxonomy" id="526216"/>
    <lineage>
        <taxon>Bacteria</taxon>
        <taxon>Pseudomonadati</taxon>
        <taxon>Pseudomonadota</taxon>
        <taxon>Alphaproteobacteria</taxon>
        <taxon>Rhodospirillales</taxon>
        <taxon>Oceanibaculaceae</taxon>
        <taxon>Oceanibaculum</taxon>
    </lineage>
</organism>
<reference evidence="5 6" key="1">
    <citation type="submission" date="2018-10" db="EMBL/GenBank/DDBJ databases">
        <title>Comparative analysis of microorganisms from saline springs in Andes Mountain Range, Colombia.</title>
        <authorList>
            <person name="Rubin E."/>
        </authorList>
    </citation>
    <scope>NUCLEOTIDE SEQUENCE [LARGE SCALE GENOMIC DNA]</scope>
    <source>
        <strain evidence="5 6">USBA 36</strain>
    </source>
</reference>
<protein>
    <submittedName>
        <fullName evidence="5">ArsR family transcriptional regulator</fullName>
    </submittedName>
</protein>
<evidence type="ECO:0000256" key="1">
    <source>
        <dbReference type="ARBA" id="ARBA00022603"/>
    </source>
</evidence>
<keyword evidence="1" id="KW-0489">Methyltransferase</keyword>
<evidence type="ECO:0000313" key="5">
    <source>
        <dbReference type="EMBL" id="RKQ68120.1"/>
    </source>
</evidence>
<dbReference type="OrthoDB" id="9789575at2"/>
<dbReference type="GO" id="GO:0008757">
    <property type="term" value="F:S-adenosylmethionine-dependent methyltransferase activity"/>
    <property type="evidence" value="ECO:0007669"/>
    <property type="project" value="InterPro"/>
</dbReference>
<dbReference type="Gene3D" id="1.10.10.10">
    <property type="entry name" value="Winged helix-like DNA-binding domain superfamily/Winged helix DNA-binding domain"/>
    <property type="match status" value="1"/>
</dbReference>
<dbReference type="InterPro" id="IPR011991">
    <property type="entry name" value="ArsR-like_HTH"/>
</dbReference>
<dbReference type="SMART" id="SM00418">
    <property type="entry name" value="HTH_ARSR"/>
    <property type="match status" value="1"/>
</dbReference>
<proteinExistence type="predicted"/>
<feature type="domain" description="HTH arsR-type" evidence="4">
    <location>
        <begin position="15"/>
        <end position="109"/>
    </location>
</feature>
<dbReference type="InterPro" id="IPR029063">
    <property type="entry name" value="SAM-dependent_MTases_sf"/>
</dbReference>
<dbReference type="NCBIfam" id="NF033788">
    <property type="entry name" value="HTH_metalloreg"/>
    <property type="match status" value="1"/>
</dbReference>
<keyword evidence="2" id="KW-0808">Transferase</keyword>
<keyword evidence="3" id="KW-0949">S-adenosyl-L-methionine</keyword>
<dbReference type="GO" id="GO:0003700">
    <property type="term" value="F:DNA-binding transcription factor activity"/>
    <property type="evidence" value="ECO:0007669"/>
    <property type="project" value="InterPro"/>
</dbReference>
<dbReference type="InterPro" id="IPR036390">
    <property type="entry name" value="WH_DNA-bd_sf"/>
</dbReference>
<dbReference type="EMBL" id="RBIG01000004">
    <property type="protein sequence ID" value="RKQ68120.1"/>
    <property type="molecule type" value="Genomic_DNA"/>
</dbReference>
<dbReference type="Proteomes" id="UP000277424">
    <property type="component" value="Unassembled WGS sequence"/>
</dbReference>
<dbReference type="Gene3D" id="3.40.50.150">
    <property type="entry name" value="Vaccinia Virus protein VP39"/>
    <property type="match status" value="1"/>
</dbReference>
<dbReference type="InterPro" id="IPR050508">
    <property type="entry name" value="Methyltransf_Superfamily"/>
</dbReference>
<sequence length="338" mass="36747">MAQPRLRPDIDIESTAALSADFLLEGLRAAAEPTRLRLLALCARAELTVSDLMQIVGQSQPRVSRHLKLLCEAGLLVRVREGTWAYYRLAQTGPGAQLGETLTGLVPDADPLFALDAERLDAIKRGRAEAAAAYFRRNAAEWHKLRALHADPREVERKLLSLLPPDGIGDLLDIGTGTGRILDLYGPGVGHAMGIDQSREMLAVARVNLENRGLSNCAVRQADMYQLPLNGASVDAAILHMVLHYAERPGEVLAEAARVLRPGGRLLVVDFTPHRELDLLKEHAHRWPGFANEEITSWCSAAGLTVSTVDSLAGTPLTVGFWLAQKPPALQSIQGNRP</sequence>
<dbReference type="PROSITE" id="PS50987">
    <property type="entry name" value="HTH_ARSR_2"/>
    <property type="match status" value="1"/>
</dbReference>
<dbReference type="SUPFAM" id="SSF53335">
    <property type="entry name" value="S-adenosyl-L-methionine-dependent methyltransferases"/>
    <property type="match status" value="1"/>
</dbReference>
<dbReference type="InterPro" id="IPR036388">
    <property type="entry name" value="WH-like_DNA-bd_sf"/>
</dbReference>
<evidence type="ECO:0000313" key="6">
    <source>
        <dbReference type="Proteomes" id="UP000277424"/>
    </source>
</evidence>
<dbReference type="GO" id="GO:0032259">
    <property type="term" value="P:methylation"/>
    <property type="evidence" value="ECO:0007669"/>
    <property type="project" value="UniProtKB-KW"/>
</dbReference>
<dbReference type="Pfam" id="PF08241">
    <property type="entry name" value="Methyltransf_11"/>
    <property type="match status" value="1"/>
</dbReference>
<dbReference type="InterPro" id="IPR001845">
    <property type="entry name" value="HTH_ArsR_DNA-bd_dom"/>
</dbReference>
<dbReference type="PRINTS" id="PR00778">
    <property type="entry name" value="HTHARSR"/>
</dbReference>
<dbReference type="RefSeq" id="WP_121221903.1">
    <property type="nucleotide sequence ID" value="NZ_RBIG01000004.1"/>
</dbReference>
<dbReference type="InterPro" id="IPR013216">
    <property type="entry name" value="Methyltransf_11"/>
</dbReference>
<dbReference type="PROSITE" id="PS01184">
    <property type="entry name" value="UBIE_2"/>
    <property type="match status" value="1"/>
</dbReference>
<evidence type="ECO:0000259" key="4">
    <source>
        <dbReference type="PROSITE" id="PS50987"/>
    </source>
</evidence>
<dbReference type="SUPFAM" id="SSF46785">
    <property type="entry name" value="Winged helix' DNA-binding domain"/>
    <property type="match status" value="1"/>
</dbReference>
<dbReference type="InterPro" id="IPR023576">
    <property type="entry name" value="UbiE/COQ5_MeTrFase_CS"/>
</dbReference>
<dbReference type="CDD" id="cd02440">
    <property type="entry name" value="AdoMet_MTases"/>
    <property type="match status" value="1"/>
</dbReference>
<dbReference type="AlphaFoldDB" id="A0A420WB00"/>
<comment type="caution">
    <text evidence="5">The sequence shown here is derived from an EMBL/GenBank/DDBJ whole genome shotgun (WGS) entry which is preliminary data.</text>
</comment>
<accession>A0A420WB00</accession>
<evidence type="ECO:0000256" key="2">
    <source>
        <dbReference type="ARBA" id="ARBA00022679"/>
    </source>
</evidence>
<dbReference type="Pfam" id="PF01022">
    <property type="entry name" value="HTH_5"/>
    <property type="match status" value="1"/>
</dbReference>